<reference evidence="3" key="1">
    <citation type="submission" date="2013-09" db="EMBL/GenBank/DDBJ databases">
        <title>Corchorus olitorius genome sequencing.</title>
        <authorList>
            <person name="Alam M."/>
            <person name="Haque M.S."/>
            <person name="Islam M.S."/>
            <person name="Emdad E.M."/>
            <person name="Islam M.M."/>
            <person name="Ahmed B."/>
            <person name="Halim A."/>
            <person name="Hossen Q.M.M."/>
            <person name="Hossain M.Z."/>
            <person name="Ahmed R."/>
            <person name="Khan M.M."/>
            <person name="Islam R."/>
            <person name="Rashid M.M."/>
            <person name="Khan S.A."/>
            <person name="Rahman M.S."/>
            <person name="Alam M."/>
            <person name="Yahiya A.S."/>
            <person name="Khan M.S."/>
            <person name="Azam M.S."/>
            <person name="Haque T."/>
            <person name="Lashkar M.Z.H."/>
            <person name="Akhand A.I."/>
            <person name="Morshed G."/>
            <person name="Roy S."/>
            <person name="Uddin K.S."/>
            <person name="Rabeya T."/>
            <person name="Hossain A.S."/>
            <person name="Chowdhury A."/>
            <person name="Snigdha A.R."/>
            <person name="Mortoza M.S."/>
            <person name="Matin S.A."/>
            <person name="Hoque S.M.E."/>
            <person name="Islam M.K."/>
            <person name="Roy D.K."/>
            <person name="Haider R."/>
            <person name="Moosa M.M."/>
            <person name="Elias S.M."/>
            <person name="Hasan A.M."/>
            <person name="Jahan S."/>
            <person name="Shafiuddin M."/>
            <person name="Mahmood N."/>
            <person name="Shommy N.S."/>
        </authorList>
    </citation>
    <scope>NUCLEOTIDE SEQUENCE [LARGE SCALE GENOMIC DNA]</scope>
    <source>
        <strain evidence="3">cv. O-4</strain>
    </source>
</reference>
<sequence>MGDTVIIKNPSTKGEGFDSVHAHASGRHPSATGFLKRVNMYNSDRSHSIYIYI</sequence>
<comment type="caution">
    <text evidence="2">The sequence shown here is derived from an EMBL/GenBank/DDBJ whole genome shotgun (WGS) entry which is preliminary data.</text>
</comment>
<name>A0A1R3IHI3_9ROSI</name>
<keyword evidence="3" id="KW-1185">Reference proteome</keyword>
<dbReference type="OrthoDB" id="10472002at2759"/>
<dbReference type="AlphaFoldDB" id="A0A1R3IHI3"/>
<protein>
    <submittedName>
        <fullName evidence="2">Uncharacterized protein</fullName>
    </submittedName>
</protein>
<evidence type="ECO:0000313" key="3">
    <source>
        <dbReference type="Proteomes" id="UP000187203"/>
    </source>
</evidence>
<evidence type="ECO:0000313" key="2">
    <source>
        <dbReference type="EMBL" id="OMO82042.1"/>
    </source>
</evidence>
<evidence type="ECO:0000256" key="1">
    <source>
        <dbReference type="SAM" id="MobiDB-lite"/>
    </source>
</evidence>
<proteinExistence type="predicted"/>
<accession>A0A1R3IHI3</accession>
<organism evidence="2 3">
    <name type="scientific">Corchorus olitorius</name>
    <dbReference type="NCBI Taxonomy" id="93759"/>
    <lineage>
        <taxon>Eukaryota</taxon>
        <taxon>Viridiplantae</taxon>
        <taxon>Streptophyta</taxon>
        <taxon>Embryophyta</taxon>
        <taxon>Tracheophyta</taxon>
        <taxon>Spermatophyta</taxon>
        <taxon>Magnoliopsida</taxon>
        <taxon>eudicotyledons</taxon>
        <taxon>Gunneridae</taxon>
        <taxon>Pentapetalae</taxon>
        <taxon>rosids</taxon>
        <taxon>malvids</taxon>
        <taxon>Malvales</taxon>
        <taxon>Malvaceae</taxon>
        <taxon>Grewioideae</taxon>
        <taxon>Apeibeae</taxon>
        <taxon>Corchorus</taxon>
    </lineage>
</organism>
<dbReference type="Proteomes" id="UP000187203">
    <property type="component" value="Unassembled WGS sequence"/>
</dbReference>
<dbReference type="EMBL" id="AWUE01018178">
    <property type="protein sequence ID" value="OMO82042.1"/>
    <property type="molecule type" value="Genomic_DNA"/>
</dbReference>
<feature type="region of interest" description="Disordered" evidence="1">
    <location>
        <begin position="1"/>
        <end position="27"/>
    </location>
</feature>
<gene>
    <name evidence="2" type="ORF">COLO4_23270</name>
</gene>